<evidence type="ECO:0000313" key="2">
    <source>
        <dbReference type="Proteomes" id="UP001497700"/>
    </source>
</evidence>
<organism evidence="1 2">
    <name type="scientific">Hypoxylon rubiginosum</name>
    <dbReference type="NCBI Taxonomy" id="110542"/>
    <lineage>
        <taxon>Eukaryota</taxon>
        <taxon>Fungi</taxon>
        <taxon>Dikarya</taxon>
        <taxon>Ascomycota</taxon>
        <taxon>Pezizomycotina</taxon>
        <taxon>Sordariomycetes</taxon>
        <taxon>Xylariomycetidae</taxon>
        <taxon>Xylariales</taxon>
        <taxon>Hypoxylaceae</taxon>
        <taxon>Hypoxylon</taxon>
    </lineage>
</organism>
<gene>
    <name evidence="1" type="ORF">F4820DRAFT_432125</name>
</gene>
<protein>
    <submittedName>
        <fullName evidence="1">Uncharacterized protein</fullName>
    </submittedName>
</protein>
<evidence type="ECO:0000313" key="1">
    <source>
        <dbReference type="EMBL" id="KAI4861875.1"/>
    </source>
</evidence>
<reference evidence="1 2" key="1">
    <citation type="journal article" date="2022" name="New Phytol.">
        <title>Ecological generalism drives hyperdiversity of secondary metabolite gene clusters in xylarialean endophytes.</title>
        <authorList>
            <person name="Franco M.E.E."/>
            <person name="Wisecaver J.H."/>
            <person name="Arnold A.E."/>
            <person name="Ju Y.M."/>
            <person name="Slot J.C."/>
            <person name="Ahrendt S."/>
            <person name="Moore L.P."/>
            <person name="Eastman K.E."/>
            <person name="Scott K."/>
            <person name="Konkel Z."/>
            <person name="Mondo S.J."/>
            <person name="Kuo A."/>
            <person name="Hayes R.D."/>
            <person name="Haridas S."/>
            <person name="Andreopoulos B."/>
            <person name="Riley R."/>
            <person name="LaButti K."/>
            <person name="Pangilinan J."/>
            <person name="Lipzen A."/>
            <person name="Amirebrahimi M."/>
            <person name="Yan J."/>
            <person name="Adam C."/>
            <person name="Keymanesh K."/>
            <person name="Ng V."/>
            <person name="Louie K."/>
            <person name="Northen T."/>
            <person name="Drula E."/>
            <person name="Henrissat B."/>
            <person name="Hsieh H.M."/>
            <person name="Youens-Clark K."/>
            <person name="Lutzoni F."/>
            <person name="Miadlikowska J."/>
            <person name="Eastwood D.C."/>
            <person name="Hamelin R.C."/>
            <person name="Grigoriev I.V."/>
            <person name="U'Ren J.M."/>
        </authorList>
    </citation>
    <scope>NUCLEOTIDE SEQUENCE [LARGE SCALE GENOMIC DNA]</scope>
    <source>
        <strain evidence="1 2">CBS 119005</strain>
    </source>
</reference>
<dbReference type="EMBL" id="MU393539">
    <property type="protein sequence ID" value="KAI4861875.1"/>
    <property type="molecule type" value="Genomic_DNA"/>
</dbReference>
<comment type="caution">
    <text evidence="1">The sequence shown here is derived from an EMBL/GenBank/DDBJ whole genome shotgun (WGS) entry which is preliminary data.</text>
</comment>
<accession>A0ACB9YSX9</accession>
<proteinExistence type="predicted"/>
<dbReference type="Proteomes" id="UP001497700">
    <property type="component" value="Unassembled WGS sequence"/>
</dbReference>
<keyword evidence="2" id="KW-1185">Reference proteome</keyword>
<name>A0ACB9YSX9_9PEZI</name>
<sequence length="803" mass="87493">MDPDNHIAAAELGLRPIHLACLEGDFEAVVALAADDGVMDALTEPQTGADWRLRETPIKLAALMGHLNIVEFFIERGALLVHNSVRNDTHASSYAREEGLAEQRRDFYLRTIQIGIENPDAVNARKTIYELLSSPGRRSVLKAMRGPRADLGYADYKLGKRGRHIIVYAPVYQIKTDISLQRKKTIGVITTKGQGDVLMAAHSGFRLGGDHDDKCLDTNQWNYIALHHIAALIKFKFPGNLHDNGARPVEDDAHRGRAHAGHVEVLLASWYALEMTRRVTGARRDAPLAWLLPRLRRVKAATTLGAARCAVVMIDHQPCLTCLKFINRLYQHTGVYFAVQGSVGVGPTLATKDPRDNLRLDTFGDVFPVSDGEGEEEGEDDEMGDDDEEGDEEEVEEVVPETPAVARNATAQAGAGAGSKAVAIPPQPFPWMADPRRPRTPEQPLDSDDDDDDDVAHAARVVMEQITHSTPARPRMAWPIPGSAGVFGSRQPRTPRGGRGGDILRPSRRPENHRELLADYKKKTPVWQWPGYEAVAQLRSEDLRRRLAAATPCPGGDGDEDGVPGMDMDVGMDPGAAAVVDVGIGGGASDEDMIIVDPPDDSGSDDAAAYSPGSGSGGGDSSAHPALSASINERVDGRDEGSSSPVSPLANSRVFLYSSFAPIPLPLPPPPRARIDEGGPSNVLQTVEMVPRPDFRMQIDDVGADNDNDNEGVEELEEDDDFYMIGPSSQRARLDDGSMEEEDADEEEVEMVSAHFPAPRPVSFSQWRYQPRARHGKANAPEAPMFQPRPIPNFRGLHRLGRS</sequence>